<dbReference type="RefSeq" id="WP_221298379.1">
    <property type="nucleotide sequence ID" value="NZ_BMUP01000001.1"/>
</dbReference>
<feature type="transmembrane region" description="Helical" evidence="2">
    <location>
        <begin position="89"/>
        <end position="115"/>
    </location>
</feature>
<feature type="region of interest" description="Disordered" evidence="1">
    <location>
        <begin position="254"/>
        <end position="293"/>
    </location>
</feature>
<feature type="transmembrane region" description="Helical" evidence="2">
    <location>
        <begin position="164"/>
        <end position="181"/>
    </location>
</feature>
<dbReference type="Proteomes" id="UP000572907">
    <property type="component" value="Unassembled WGS sequence"/>
</dbReference>
<sequence length="321" mass="35023">MTGCDSGLEPWFQQCIVATGRLPLFSFLVGLLAAFVGIRFSVRLIRAGVRWWPGNIRLGGLHVHHVVFGVVLMAGAGIAGLAVPDGWPVWRAVLAVVFGIGTGLVLDEFALILHLEDVYWTERGRTSVDAVFAAVALSGMMLMGLRPIGLYRWGVFSRDGDTGVFAAEVAGSLLLAVVTLLKGKTWTGLVGIFWPPLLVVGALRLSRPGALWAHWWYGIRRPDSQRRAEARERRLRVPLMAAKVRVQELLAGRHDLPDPRPAPTHRGRAPRCPDRAGHACSRPPGGHTTRLPNGRWIYEKNRLSAVKSVCAHNGGATPPMT</sequence>
<evidence type="ECO:0000313" key="3">
    <source>
        <dbReference type="EMBL" id="MBB3075079.1"/>
    </source>
</evidence>
<keyword evidence="2" id="KW-0472">Membrane</keyword>
<feature type="transmembrane region" description="Helical" evidence="2">
    <location>
        <begin position="127"/>
        <end position="144"/>
    </location>
</feature>
<evidence type="ECO:0000256" key="2">
    <source>
        <dbReference type="SAM" id="Phobius"/>
    </source>
</evidence>
<protein>
    <recommendedName>
        <fullName evidence="5">Integral membrane protein</fullName>
    </recommendedName>
</protein>
<proteinExistence type="predicted"/>
<name>A0A7W5F052_9ACTN</name>
<evidence type="ECO:0008006" key="5">
    <source>
        <dbReference type="Google" id="ProtNLM"/>
    </source>
</evidence>
<reference evidence="3 4" key="1">
    <citation type="submission" date="2020-08" db="EMBL/GenBank/DDBJ databases">
        <title>Genomic Encyclopedia of Type Strains, Phase III (KMG-III): the genomes of soil and plant-associated and newly described type strains.</title>
        <authorList>
            <person name="Whitman W."/>
        </authorList>
    </citation>
    <scope>NUCLEOTIDE SEQUENCE [LARGE SCALE GENOMIC DNA]</scope>
    <source>
        <strain evidence="3 4">CECT 3237</strain>
    </source>
</reference>
<feature type="transmembrane region" description="Helical" evidence="2">
    <location>
        <begin position="63"/>
        <end position="83"/>
    </location>
</feature>
<evidence type="ECO:0000256" key="1">
    <source>
        <dbReference type="SAM" id="MobiDB-lite"/>
    </source>
</evidence>
<dbReference type="AlphaFoldDB" id="A0A7W5F052"/>
<keyword evidence="2" id="KW-1133">Transmembrane helix</keyword>
<accession>A0A7W5F052</accession>
<keyword evidence="4" id="KW-1185">Reference proteome</keyword>
<comment type="caution">
    <text evidence="3">The sequence shown here is derived from an EMBL/GenBank/DDBJ whole genome shotgun (WGS) entry which is preliminary data.</text>
</comment>
<feature type="transmembrane region" description="Helical" evidence="2">
    <location>
        <begin position="22"/>
        <end position="42"/>
    </location>
</feature>
<dbReference type="EMBL" id="JACHXE010000001">
    <property type="protein sequence ID" value="MBB3075079.1"/>
    <property type="molecule type" value="Genomic_DNA"/>
</dbReference>
<evidence type="ECO:0000313" key="4">
    <source>
        <dbReference type="Proteomes" id="UP000572907"/>
    </source>
</evidence>
<gene>
    <name evidence="3" type="ORF">FHS41_001548</name>
</gene>
<keyword evidence="2" id="KW-0812">Transmembrane</keyword>
<organism evidence="3 4">
    <name type="scientific">Streptomyces violarus</name>
    <dbReference type="NCBI Taxonomy" id="67380"/>
    <lineage>
        <taxon>Bacteria</taxon>
        <taxon>Bacillati</taxon>
        <taxon>Actinomycetota</taxon>
        <taxon>Actinomycetes</taxon>
        <taxon>Kitasatosporales</taxon>
        <taxon>Streptomycetaceae</taxon>
        <taxon>Streptomyces</taxon>
    </lineage>
</organism>